<keyword evidence="2" id="KW-1185">Reference proteome</keyword>
<evidence type="ECO:0000313" key="3">
    <source>
        <dbReference type="RefSeq" id="XP_028969066.1"/>
    </source>
</evidence>
<keyword evidence="1 3" id="KW-0812">Transmembrane</keyword>
<name>A0AAJ7SJS7_9ACAR</name>
<keyword evidence="1" id="KW-1133">Transmembrane helix</keyword>
<gene>
    <name evidence="3" type="primary">LOC100899866</name>
</gene>
<dbReference type="AlphaFoldDB" id="A0AAJ7SJS7"/>
<feature type="transmembrane region" description="Helical" evidence="1">
    <location>
        <begin position="142"/>
        <end position="161"/>
    </location>
</feature>
<dbReference type="InterPro" id="IPR008496">
    <property type="entry name" value="TMEM222/RTE1"/>
</dbReference>
<dbReference type="Pfam" id="PF05608">
    <property type="entry name" value="RTE1"/>
    <property type="match status" value="2"/>
</dbReference>
<keyword evidence="1" id="KW-0472">Membrane</keyword>
<reference evidence="3" key="1">
    <citation type="submission" date="2025-08" db="UniProtKB">
        <authorList>
            <consortium name="RefSeq"/>
        </authorList>
    </citation>
    <scope>IDENTIFICATION</scope>
</reference>
<organism evidence="2 3">
    <name type="scientific">Galendromus occidentalis</name>
    <name type="common">western predatory mite</name>
    <dbReference type="NCBI Taxonomy" id="34638"/>
    <lineage>
        <taxon>Eukaryota</taxon>
        <taxon>Metazoa</taxon>
        <taxon>Ecdysozoa</taxon>
        <taxon>Arthropoda</taxon>
        <taxon>Chelicerata</taxon>
        <taxon>Arachnida</taxon>
        <taxon>Acari</taxon>
        <taxon>Parasitiformes</taxon>
        <taxon>Mesostigmata</taxon>
        <taxon>Gamasina</taxon>
        <taxon>Phytoseioidea</taxon>
        <taxon>Phytoseiidae</taxon>
        <taxon>Typhlodrominae</taxon>
        <taxon>Galendromus</taxon>
    </lineage>
</organism>
<proteinExistence type="predicted"/>
<dbReference type="PANTHER" id="PTHR20921:SF0">
    <property type="entry name" value="TRANSMEMBRANE PROTEIN 222"/>
    <property type="match status" value="1"/>
</dbReference>
<protein>
    <submittedName>
        <fullName evidence="3">Transmembrane protein 222</fullName>
    </submittedName>
</protein>
<dbReference type="Proteomes" id="UP000694867">
    <property type="component" value="Unplaced"/>
</dbReference>
<sequence length="162" mass="18289">MVDIKRHRYPYCVVWTSIPGLTWLFPFLGHVGICLSNGVITDFSGPYSVTASDHMGFGNPRKYWQLDPARAHGGQVGWDEGVTTAAEIYRGRMHNLLCDNCHSHVATALNHFAYGGKTNWNMLSVWIHLTLHSRYISYTEALRTYIPFAVILSLAVILYVAM</sequence>
<dbReference type="KEGG" id="goe:100899866"/>
<accession>A0AAJ7SJS7</accession>
<dbReference type="RefSeq" id="XP_028969066.1">
    <property type="nucleotide sequence ID" value="XM_029113233.1"/>
</dbReference>
<dbReference type="GeneID" id="100899866"/>
<dbReference type="PANTHER" id="PTHR20921">
    <property type="entry name" value="TRANSMEMBRANE PROTEIN 222"/>
    <property type="match status" value="1"/>
</dbReference>
<evidence type="ECO:0000313" key="2">
    <source>
        <dbReference type="Proteomes" id="UP000694867"/>
    </source>
</evidence>
<evidence type="ECO:0000256" key="1">
    <source>
        <dbReference type="SAM" id="Phobius"/>
    </source>
</evidence>